<protein>
    <submittedName>
        <fullName evidence="1">Uncharacterized protein</fullName>
    </submittedName>
</protein>
<reference evidence="1" key="1">
    <citation type="submission" date="2021-01" db="EMBL/GenBank/DDBJ databases">
        <authorList>
            <consortium name="Genoscope - CEA"/>
            <person name="William W."/>
        </authorList>
    </citation>
    <scope>NUCLEOTIDE SEQUENCE</scope>
</reference>
<sequence length="55" mass="6746">MNNFNFITMRQQRINNELRELVPFYYSNQQVYHIKSGQFMLEVKLKYQKNPSKTS</sequence>
<comment type="caution">
    <text evidence="1">The sequence shown here is derived from an EMBL/GenBank/DDBJ whole genome shotgun (WGS) entry which is preliminary data.</text>
</comment>
<name>A0A8S1TJ06_PAROT</name>
<dbReference type="EMBL" id="CAJJDP010000026">
    <property type="protein sequence ID" value="CAD8152220.1"/>
    <property type="molecule type" value="Genomic_DNA"/>
</dbReference>
<organism evidence="1 2">
    <name type="scientific">Paramecium octaurelia</name>
    <dbReference type="NCBI Taxonomy" id="43137"/>
    <lineage>
        <taxon>Eukaryota</taxon>
        <taxon>Sar</taxon>
        <taxon>Alveolata</taxon>
        <taxon>Ciliophora</taxon>
        <taxon>Intramacronucleata</taxon>
        <taxon>Oligohymenophorea</taxon>
        <taxon>Peniculida</taxon>
        <taxon>Parameciidae</taxon>
        <taxon>Paramecium</taxon>
    </lineage>
</organism>
<proteinExistence type="predicted"/>
<evidence type="ECO:0000313" key="2">
    <source>
        <dbReference type="Proteomes" id="UP000683925"/>
    </source>
</evidence>
<gene>
    <name evidence="1" type="ORF">POCTA_138.1.T0260139</name>
</gene>
<accession>A0A8S1TJ06</accession>
<keyword evidence="2" id="KW-1185">Reference proteome</keyword>
<dbReference type="AlphaFoldDB" id="A0A8S1TJ06"/>
<evidence type="ECO:0000313" key="1">
    <source>
        <dbReference type="EMBL" id="CAD8152220.1"/>
    </source>
</evidence>
<dbReference type="Proteomes" id="UP000683925">
    <property type="component" value="Unassembled WGS sequence"/>
</dbReference>